<dbReference type="EMBL" id="KV425586">
    <property type="protein sequence ID" value="KZT23262.1"/>
    <property type="molecule type" value="Genomic_DNA"/>
</dbReference>
<dbReference type="InParanoid" id="A0A165R3Q1"/>
<keyword evidence="2" id="KW-1185">Reference proteome</keyword>
<dbReference type="Proteomes" id="UP000076761">
    <property type="component" value="Unassembled WGS sequence"/>
</dbReference>
<reference evidence="1 2" key="1">
    <citation type="journal article" date="2016" name="Mol. Biol. Evol.">
        <title>Comparative Genomics of Early-Diverging Mushroom-Forming Fungi Provides Insights into the Origins of Lignocellulose Decay Capabilities.</title>
        <authorList>
            <person name="Nagy L.G."/>
            <person name="Riley R."/>
            <person name="Tritt A."/>
            <person name="Adam C."/>
            <person name="Daum C."/>
            <person name="Floudas D."/>
            <person name="Sun H."/>
            <person name="Yadav J.S."/>
            <person name="Pangilinan J."/>
            <person name="Larsson K.H."/>
            <person name="Matsuura K."/>
            <person name="Barry K."/>
            <person name="Labutti K."/>
            <person name="Kuo R."/>
            <person name="Ohm R.A."/>
            <person name="Bhattacharya S.S."/>
            <person name="Shirouzu T."/>
            <person name="Yoshinaga Y."/>
            <person name="Martin F.M."/>
            <person name="Grigoriev I.V."/>
            <person name="Hibbett D.S."/>
        </authorList>
    </citation>
    <scope>NUCLEOTIDE SEQUENCE [LARGE SCALE GENOMIC DNA]</scope>
    <source>
        <strain evidence="1 2">HHB14362 ss-1</strain>
    </source>
</reference>
<proteinExistence type="predicted"/>
<dbReference type="Gene3D" id="3.40.50.11350">
    <property type="match status" value="1"/>
</dbReference>
<evidence type="ECO:0008006" key="3">
    <source>
        <dbReference type="Google" id="ProtNLM"/>
    </source>
</evidence>
<gene>
    <name evidence="1" type="ORF">NEOLEDRAFT_1069689</name>
</gene>
<evidence type="ECO:0000313" key="1">
    <source>
        <dbReference type="EMBL" id="KZT23262.1"/>
    </source>
</evidence>
<evidence type="ECO:0000313" key="2">
    <source>
        <dbReference type="Proteomes" id="UP000076761"/>
    </source>
</evidence>
<dbReference type="OrthoDB" id="2020419at2759"/>
<dbReference type="AlphaFoldDB" id="A0A165R3Q1"/>
<protein>
    <recommendedName>
        <fullName evidence="3">O-fucosyltransferase family protein</fullName>
    </recommendedName>
</protein>
<sequence length="258" mass="28610">MNEDLRWAAFKSKAQDVAISEPDVLAVDWDLRHPLFAEDFPIAGSLTLDYATHLKNSAQAVSSTLRPYLSIHWRLESVPLASLQGCAQSLVDKLTDILSSSRTGNFSGEQDIKTVWIATDYPYPVVPTSNLNDGRRRSTTFKTISPEHVEAMNTFIEAFRAGGKLQGLQLTDLNGGLVVLEDDFERKGLNSEDMGFFEDEGVMGIFDKMVAMNAELFVSGAKGCSRTSSFTKQIVEARKVRAEEGDEHLRNIIELFGL</sequence>
<organism evidence="1 2">
    <name type="scientific">Neolentinus lepideus HHB14362 ss-1</name>
    <dbReference type="NCBI Taxonomy" id="1314782"/>
    <lineage>
        <taxon>Eukaryota</taxon>
        <taxon>Fungi</taxon>
        <taxon>Dikarya</taxon>
        <taxon>Basidiomycota</taxon>
        <taxon>Agaricomycotina</taxon>
        <taxon>Agaricomycetes</taxon>
        <taxon>Gloeophyllales</taxon>
        <taxon>Gloeophyllaceae</taxon>
        <taxon>Neolentinus</taxon>
    </lineage>
</organism>
<name>A0A165R3Q1_9AGAM</name>
<accession>A0A165R3Q1</accession>